<dbReference type="FunFam" id="3.40.970.10:FF:000002">
    <property type="entry name" value="Ribonuclease H"/>
    <property type="match status" value="1"/>
</dbReference>
<evidence type="ECO:0000313" key="15">
    <source>
        <dbReference type="Proteomes" id="UP001265746"/>
    </source>
</evidence>
<evidence type="ECO:0000313" key="14">
    <source>
        <dbReference type="EMBL" id="KAK2607393.1"/>
    </source>
</evidence>
<evidence type="ECO:0000256" key="8">
    <source>
        <dbReference type="ARBA" id="ARBA00022723"/>
    </source>
</evidence>
<dbReference type="Pfam" id="PF01693">
    <property type="entry name" value="Cauli_VI"/>
    <property type="match status" value="2"/>
</dbReference>
<evidence type="ECO:0000256" key="6">
    <source>
        <dbReference type="ARBA" id="ARBA00017721"/>
    </source>
</evidence>
<comment type="catalytic activity">
    <reaction evidence="1">
        <text>Endonucleolytic cleavage to 5'-phosphomonoester.</text>
        <dbReference type="EC" id="3.1.26.4"/>
    </reaction>
</comment>
<dbReference type="SUPFAM" id="SSF55658">
    <property type="entry name" value="L9 N-domain-like"/>
    <property type="match status" value="2"/>
</dbReference>
<comment type="cofactor">
    <cofactor evidence="2">
        <name>Mg(2+)</name>
        <dbReference type="ChEBI" id="CHEBI:18420"/>
    </cofactor>
</comment>
<keyword evidence="11" id="KW-0460">Magnesium</keyword>
<dbReference type="Pfam" id="PF00075">
    <property type="entry name" value="RNase_H"/>
    <property type="match status" value="1"/>
</dbReference>
<dbReference type="InterPro" id="IPR050092">
    <property type="entry name" value="RNase_H"/>
</dbReference>
<evidence type="ECO:0000256" key="9">
    <source>
        <dbReference type="ARBA" id="ARBA00022759"/>
    </source>
</evidence>
<evidence type="ECO:0000256" key="1">
    <source>
        <dbReference type="ARBA" id="ARBA00000077"/>
    </source>
</evidence>
<dbReference type="InterPro" id="IPR012337">
    <property type="entry name" value="RNaseH-like_sf"/>
</dbReference>
<dbReference type="GO" id="GO:0043137">
    <property type="term" value="P:DNA replication, removal of RNA primer"/>
    <property type="evidence" value="ECO:0007669"/>
    <property type="project" value="TreeGrafter"/>
</dbReference>
<reference evidence="14" key="1">
    <citation type="submission" date="2023-06" db="EMBL/GenBank/DDBJ databases">
        <authorList>
            <person name="Noh H."/>
        </authorList>
    </citation>
    <scope>NUCLEOTIDE SEQUENCE</scope>
    <source>
        <strain evidence="14">DUCC20226</strain>
    </source>
</reference>
<organism evidence="14 15">
    <name type="scientific">Phomopsis amygdali</name>
    <name type="common">Fusicoccum amygdali</name>
    <dbReference type="NCBI Taxonomy" id="1214568"/>
    <lineage>
        <taxon>Eukaryota</taxon>
        <taxon>Fungi</taxon>
        <taxon>Dikarya</taxon>
        <taxon>Ascomycota</taxon>
        <taxon>Pezizomycotina</taxon>
        <taxon>Sordariomycetes</taxon>
        <taxon>Sordariomycetidae</taxon>
        <taxon>Diaporthales</taxon>
        <taxon>Diaporthaceae</taxon>
        <taxon>Diaporthe</taxon>
    </lineage>
</organism>
<evidence type="ECO:0000256" key="11">
    <source>
        <dbReference type="ARBA" id="ARBA00022842"/>
    </source>
</evidence>
<dbReference type="InterPro" id="IPR036397">
    <property type="entry name" value="RNaseH_sf"/>
</dbReference>
<comment type="function">
    <text evidence="3">Endonuclease that specifically degrades the RNA of RNA-DNA hybrids.</text>
</comment>
<name>A0AAD9SHB4_PHOAM</name>
<dbReference type="EMBL" id="JAUJFL010000003">
    <property type="protein sequence ID" value="KAK2607393.1"/>
    <property type="molecule type" value="Genomic_DNA"/>
</dbReference>
<gene>
    <name evidence="14" type="ORF">N8I77_006068</name>
</gene>
<dbReference type="GO" id="GO:0004523">
    <property type="term" value="F:RNA-DNA hybrid ribonuclease activity"/>
    <property type="evidence" value="ECO:0007669"/>
    <property type="project" value="UniProtKB-EC"/>
</dbReference>
<comment type="caution">
    <text evidence="14">The sequence shown here is derived from an EMBL/GenBank/DDBJ whole genome shotgun (WGS) entry which is preliminary data.</text>
</comment>
<dbReference type="Gene3D" id="3.40.970.10">
    <property type="entry name" value="Ribonuclease H1, N-terminal domain"/>
    <property type="match status" value="2"/>
</dbReference>
<feature type="domain" description="RNase H type-1" evidence="13">
    <location>
        <begin position="329"/>
        <end position="475"/>
    </location>
</feature>
<dbReference type="Proteomes" id="UP001265746">
    <property type="component" value="Unassembled WGS sequence"/>
</dbReference>
<keyword evidence="7" id="KW-0540">Nuclease</keyword>
<evidence type="ECO:0000256" key="2">
    <source>
        <dbReference type="ARBA" id="ARBA00001946"/>
    </source>
</evidence>
<accession>A0AAD9SHB4</accession>
<proteinExistence type="inferred from homology"/>
<evidence type="ECO:0000256" key="5">
    <source>
        <dbReference type="ARBA" id="ARBA00012180"/>
    </source>
</evidence>
<dbReference type="Gene3D" id="3.30.420.10">
    <property type="entry name" value="Ribonuclease H-like superfamily/Ribonuclease H"/>
    <property type="match status" value="1"/>
</dbReference>
<keyword evidence="15" id="KW-1185">Reference proteome</keyword>
<dbReference type="PANTHER" id="PTHR10642:SF26">
    <property type="entry name" value="RIBONUCLEASE H1"/>
    <property type="match status" value="1"/>
</dbReference>
<dbReference type="InterPro" id="IPR011320">
    <property type="entry name" value="RNase_H1_N"/>
</dbReference>
<comment type="similarity">
    <text evidence="4">Belongs to the RNase H family.</text>
</comment>
<sequence length="484" mass="53274">MNGAGRFLFGRDDKFLCTYFAGAPPPSKLFGRRPNTAQTPMLRRQQLVWSICEHCSRQTRPATRVSAGFPTSFNKSPAQIFRLHSPPPGPPPRSTLSSIRSPTTTFWIETYETAELTQTQLHSLRRANRLATHATVMPAARTKKGDAPNTSAIANDASKMNPASIKRKRRPGEQRYYAVRAGKIPGVYLSWAECQAMTNGFAGANYKSFSTREEAQLYAAGKNPNPGIAPTRFYAVAIGNKPGVYTEWSDAQAAYVGVKAPKYKKFETREAAEEWIQSIQLSVGPAPEERFDFDDEDEDEEDEAGVAPGAKRTKMSSDEIAVGISGETIEDLLEIYTDGSTLSNGQTGAVAGVGVFFGDGDPRHRLSGTPQTNQRAELTAILRALETVPVEQGVMIWSDSMYAINCVTEWFVKWEKNGWKTHKGQVQNRDLVEAVLVKIRERERHGTTTLIKWIKGHESSAGNISADKLAVGGANLAKSSRGRR</sequence>
<evidence type="ECO:0000256" key="7">
    <source>
        <dbReference type="ARBA" id="ARBA00022722"/>
    </source>
</evidence>
<dbReference type="PROSITE" id="PS50879">
    <property type="entry name" value="RNASE_H_1"/>
    <property type="match status" value="1"/>
</dbReference>
<dbReference type="CDD" id="cd09280">
    <property type="entry name" value="RNase_HI_eukaryote_like"/>
    <property type="match status" value="1"/>
</dbReference>
<dbReference type="PANTHER" id="PTHR10642">
    <property type="entry name" value="RIBONUCLEASE H1"/>
    <property type="match status" value="1"/>
</dbReference>
<dbReference type="GO" id="GO:0003676">
    <property type="term" value="F:nucleic acid binding"/>
    <property type="evidence" value="ECO:0007669"/>
    <property type="project" value="InterPro"/>
</dbReference>
<evidence type="ECO:0000259" key="13">
    <source>
        <dbReference type="PROSITE" id="PS50879"/>
    </source>
</evidence>
<keyword evidence="10" id="KW-0378">Hydrolase</keyword>
<evidence type="ECO:0000256" key="4">
    <source>
        <dbReference type="ARBA" id="ARBA00005300"/>
    </source>
</evidence>
<evidence type="ECO:0000256" key="12">
    <source>
        <dbReference type="SAM" id="MobiDB-lite"/>
    </source>
</evidence>
<keyword evidence="8" id="KW-0479">Metal-binding</keyword>
<dbReference type="InterPro" id="IPR037056">
    <property type="entry name" value="RNase_H1_N_sf"/>
</dbReference>
<dbReference type="InterPro" id="IPR002156">
    <property type="entry name" value="RNaseH_domain"/>
</dbReference>
<keyword evidence="9" id="KW-0255">Endonuclease</keyword>
<feature type="compositionally biased region" description="Acidic residues" evidence="12">
    <location>
        <begin position="291"/>
        <end position="304"/>
    </location>
</feature>
<dbReference type="AlphaFoldDB" id="A0AAD9SHB4"/>
<dbReference type="GO" id="GO:0046872">
    <property type="term" value="F:metal ion binding"/>
    <property type="evidence" value="ECO:0007669"/>
    <property type="project" value="UniProtKB-KW"/>
</dbReference>
<dbReference type="EC" id="3.1.26.4" evidence="5"/>
<evidence type="ECO:0000256" key="10">
    <source>
        <dbReference type="ARBA" id="ARBA00022801"/>
    </source>
</evidence>
<evidence type="ECO:0000256" key="3">
    <source>
        <dbReference type="ARBA" id="ARBA00004065"/>
    </source>
</evidence>
<feature type="region of interest" description="Disordered" evidence="12">
    <location>
        <begin position="286"/>
        <end position="312"/>
    </location>
</feature>
<dbReference type="SUPFAM" id="SSF53098">
    <property type="entry name" value="Ribonuclease H-like"/>
    <property type="match status" value="1"/>
</dbReference>
<dbReference type="InterPro" id="IPR009027">
    <property type="entry name" value="Ribosomal_bL9/RNase_H1_N"/>
</dbReference>
<protein>
    <recommendedName>
        <fullName evidence="6">Ribonuclease H</fullName>
        <ecNumber evidence="5">3.1.26.4</ecNumber>
    </recommendedName>
</protein>